<evidence type="ECO:0000313" key="2">
    <source>
        <dbReference type="Proteomes" id="UP000285343"/>
    </source>
</evidence>
<reference evidence="1 2" key="1">
    <citation type="submission" date="2018-08" db="EMBL/GenBank/DDBJ databases">
        <title>A genome reference for cultivated species of the human gut microbiota.</title>
        <authorList>
            <person name="Zou Y."/>
            <person name="Xue W."/>
            <person name="Luo G."/>
        </authorList>
    </citation>
    <scope>NUCLEOTIDE SEQUENCE [LARGE SCALE GENOMIC DNA]</scope>
    <source>
        <strain evidence="1 2">AF14-42</strain>
    </source>
</reference>
<dbReference type="AlphaFoldDB" id="A0A412XCW1"/>
<dbReference type="Proteomes" id="UP000285343">
    <property type="component" value="Unassembled WGS sequence"/>
</dbReference>
<accession>A0A412XCW1</accession>
<organism evidence="1 2">
    <name type="scientific">Bacteroides uniformis</name>
    <dbReference type="NCBI Taxonomy" id="820"/>
    <lineage>
        <taxon>Bacteria</taxon>
        <taxon>Pseudomonadati</taxon>
        <taxon>Bacteroidota</taxon>
        <taxon>Bacteroidia</taxon>
        <taxon>Bacteroidales</taxon>
        <taxon>Bacteroidaceae</taxon>
        <taxon>Bacteroides</taxon>
    </lineage>
</organism>
<protein>
    <submittedName>
        <fullName evidence="1">Uncharacterized protein</fullName>
    </submittedName>
</protein>
<sequence length="66" mass="7788">MYHADSFRIPIEAERGKDYFNAESNSRFPGGLVWKPKQKSKWIIPDLFTRIMDLPYGYFCQVVKNS</sequence>
<comment type="caution">
    <text evidence="1">The sequence shown here is derived from an EMBL/GenBank/DDBJ whole genome shotgun (WGS) entry which is preliminary data.</text>
</comment>
<name>A0A412XCW1_BACUN</name>
<proteinExistence type="predicted"/>
<dbReference type="EMBL" id="QRZC01000018">
    <property type="protein sequence ID" value="RGV40969.1"/>
    <property type="molecule type" value="Genomic_DNA"/>
</dbReference>
<evidence type="ECO:0000313" key="1">
    <source>
        <dbReference type="EMBL" id="RGV40969.1"/>
    </source>
</evidence>
<gene>
    <name evidence="1" type="ORF">DWW14_13430</name>
</gene>